<dbReference type="FunFam" id="2.60.40.1120:FF:000003">
    <property type="entry name" value="Outer membrane protein Omp121"/>
    <property type="match status" value="1"/>
</dbReference>
<dbReference type="Gene3D" id="2.170.130.10">
    <property type="entry name" value="TonB-dependent receptor, plug domain"/>
    <property type="match status" value="1"/>
</dbReference>
<dbReference type="SUPFAM" id="SSF56935">
    <property type="entry name" value="Porins"/>
    <property type="match status" value="1"/>
</dbReference>
<keyword evidence="1" id="KW-0812">Transmembrane</keyword>
<keyword evidence="4" id="KW-1185">Reference proteome</keyword>
<dbReference type="InterPro" id="IPR012910">
    <property type="entry name" value="Plug_dom"/>
</dbReference>
<name>A0A399CTE0_9BACT</name>
<evidence type="ECO:0000259" key="2">
    <source>
        <dbReference type="Pfam" id="PF07715"/>
    </source>
</evidence>
<dbReference type="InterPro" id="IPR023997">
    <property type="entry name" value="TonB-dep_OMP_SusC/RagA_CS"/>
</dbReference>
<accession>A0A399CTE0</accession>
<keyword evidence="3" id="KW-0675">Receptor</keyword>
<dbReference type="OrthoDB" id="778480at2"/>
<sequence>MKKRKPFLTGNEFFLLRKILRIMKLTAIFLLVSTMLVSASVYSQSTRLTLKFKDISYEELFKEIEKQTEFRFAFSDSKLNSRQKIRIDVTNETLEEILNTTLPDEIAYEIIDRYVVILNAIEKSPVMKILQQQGTVSGKVTDSDELPLPGVTVVVKGTTQGTVTNADGEYFLTNVPAEATLVFSFVGMRTQEISVGAQTNINVAMEVDAIGIEEVVAVGYGTQKKANLTGAVGVANSERLENRTITSLGQGLQGVIPGLNITYQSGDPNEAANFNIRGYESINGGDPLILVDGVPMDVEKINPNDIKSVSVLKDASSAAIYGARAAFGVILVETKTGQVGKTNINFSVQTTLQKAIFPGYEPVRDGGTARQIQNEAYKITNGRTLLPDPVIQAALAYQEMENPTTDDAWFYYEGFLYPLENTYMKDLAMRNFAPQQQYDFSINGASEKASYYVSLGAINKDGFFRYGNESYKRYNVLSKIDFQVTDWFKLEERISFSSVLNDNPHDYHDQWYYQSIAKHFYSPHTFPDLTYYVEPGDHDQWAPYIGMHLDNRNPLPYLKNGGRNTTTENDIWLTQGVTITPIKGLKIRGDFSYRYYWQDMERVRSQVDVLRGFNGFEMTEDIVYKGQSANDWIESRFDKNTYYVFNTYAEYVRNDIGDHYIKGLIGFNEEYGATHRVTTRSTQLITPIIHSLTATTGVKSNSDAKNEIMLRGMFYRLNYSYKDKYLFESNGRYDGTSRFPQKDRFGFFPSFSLGWRLSEEAFMEGASVWLDNLKIRASYGELGNQSVGAYYPYISTMASGTSTFLLDGGGNLTNIISPGGLVSNSLTWETVESKNVGIDFTIKRKLDVSLDYFIRDTKNMLMEKSYPDPLGAEAPSENAADLRNTGWELAVTWHDKVSNDWSYNVNLSLSDYQTEITKYDNPTGDIGDYYVGKKIGEIWGYKTVGLFQTEEELANAADQSRLGSNWRLGDVHYANLDDDDEITTGSNTLDDTGDRIRIGNSTPRYAFGINPSIKYKNFSLDIFAQGVLKRDWYPSRGNFLRFWPFKSLSMEQWWLDDTWSPENTDAYFPGKQFAYSDNKNTHVQTRYLQNAAYIRLKNITLSYNIPVKFVANAQVYLNGTNLWEATGMYKTLDPEYSTDLVPRYMFQRSFTLGLKVTL</sequence>
<dbReference type="GO" id="GO:0009279">
    <property type="term" value="C:cell outer membrane"/>
    <property type="evidence" value="ECO:0007669"/>
    <property type="project" value="UniProtKB-SubCell"/>
</dbReference>
<gene>
    <name evidence="3" type="ORF">D1164_21710</name>
</gene>
<keyword evidence="1" id="KW-1134">Transmembrane beta strand</keyword>
<comment type="subcellular location">
    <subcellularLocation>
        <location evidence="1">Cell outer membrane</location>
        <topology evidence="1">Multi-pass membrane protein</topology>
    </subcellularLocation>
</comment>
<protein>
    <submittedName>
        <fullName evidence="3">TonB-dependent receptor</fullName>
    </submittedName>
</protein>
<dbReference type="NCBIfam" id="TIGR04056">
    <property type="entry name" value="OMP_RagA_SusC"/>
    <property type="match status" value="1"/>
</dbReference>
<dbReference type="InterPro" id="IPR039426">
    <property type="entry name" value="TonB-dep_rcpt-like"/>
</dbReference>
<dbReference type="InterPro" id="IPR037066">
    <property type="entry name" value="Plug_dom_sf"/>
</dbReference>
<comment type="similarity">
    <text evidence="1">Belongs to the TonB-dependent receptor family.</text>
</comment>
<dbReference type="NCBIfam" id="TIGR04057">
    <property type="entry name" value="SusC_RagA_signa"/>
    <property type="match status" value="1"/>
</dbReference>
<reference evidence="3 4" key="1">
    <citation type="journal article" date="2015" name="Int. J. Syst. Evol. Microbiol.">
        <title>Mariniphaga sediminis sp. nov., isolated from coastal sediment.</title>
        <authorList>
            <person name="Wang F.Q."/>
            <person name="Shen Q.Y."/>
            <person name="Chen G.J."/>
            <person name="Du Z.J."/>
        </authorList>
    </citation>
    <scope>NUCLEOTIDE SEQUENCE [LARGE SCALE GENOMIC DNA]</scope>
    <source>
        <strain evidence="3 4">SY21</strain>
    </source>
</reference>
<proteinExistence type="inferred from homology"/>
<evidence type="ECO:0000313" key="3">
    <source>
        <dbReference type="EMBL" id="RIH63049.1"/>
    </source>
</evidence>
<dbReference type="EMBL" id="QWET01000027">
    <property type="protein sequence ID" value="RIH63049.1"/>
    <property type="molecule type" value="Genomic_DNA"/>
</dbReference>
<dbReference type="PROSITE" id="PS52016">
    <property type="entry name" value="TONB_DEPENDENT_REC_3"/>
    <property type="match status" value="1"/>
</dbReference>
<keyword evidence="1" id="KW-0813">Transport</keyword>
<dbReference type="Proteomes" id="UP000266441">
    <property type="component" value="Unassembled WGS sequence"/>
</dbReference>
<dbReference type="Pfam" id="PF13715">
    <property type="entry name" value="CarbopepD_reg_2"/>
    <property type="match status" value="1"/>
</dbReference>
<dbReference type="Gene3D" id="2.60.40.1120">
    <property type="entry name" value="Carboxypeptidase-like, regulatory domain"/>
    <property type="match status" value="1"/>
</dbReference>
<keyword evidence="1" id="KW-0998">Cell outer membrane</keyword>
<comment type="caution">
    <text evidence="3">The sequence shown here is derived from an EMBL/GenBank/DDBJ whole genome shotgun (WGS) entry which is preliminary data.</text>
</comment>
<keyword evidence="1" id="KW-0472">Membrane</keyword>
<dbReference type="SUPFAM" id="SSF49464">
    <property type="entry name" value="Carboxypeptidase regulatory domain-like"/>
    <property type="match status" value="1"/>
</dbReference>
<evidence type="ECO:0000313" key="4">
    <source>
        <dbReference type="Proteomes" id="UP000266441"/>
    </source>
</evidence>
<dbReference type="InterPro" id="IPR023996">
    <property type="entry name" value="TonB-dep_OMP_SusC/RagA"/>
</dbReference>
<evidence type="ECO:0000256" key="1">
    <source>
        <dbReference type="PROSITE-ProRule" id="PRU01360"/>
    </source>
</evidence>
<dbReference type="Pfam" id="PF07715">
    <property type="entry name" value="Plug"/>
    <property type="match status" value="1"/>
</dbReference>
<dbReference type="InterPro" id="IPR008969">
    <property type="entry name" value="CarboxyPept-like_regulatory"/>
</dbReference>
<organism evidence="3 4">
    <name type="scientific">Mariniphaga sediminis</name>
    <dbReference type="NCBI Taxonomy" id="1628158"/>
    <lineage>
        <taxon>Bacteria</taxon>
        <taxon>Pseudomonadati</taxon>
        <taxon>Bacteroidota</taxon>
        <taxon>Bacteroidia</taxon>
        <taxon>Marinilabiliales</taxon>
        <taxon>Prolixibacteraceae</taxon>
        <taxon>Mariniphaga</taxon>
    </lineage>
</organism>
<feature type="domain" description="TonB-dependent receptor plug" evidence="2">
    <location>
        <begin position="225"/>
        <end position="329"/>
    </location>
</feature>
<dbReference type="AlphaFoldDB" id="A0A399CTE0"/>
<dbReference type="RefSeq" id="WP_119352010.1">
    <property type="nucleotide sequence ID" value="NZ_QWET01000027.1"/>
</dbReference>